<keyword evidence="12 15" id="KW-0378">Hydrolase</keyword>
<dbReference type="Pfam" id="PF00035">
    <property type="entry name" value="dsrm"/>
    <property type="match status" value="1"/>
</dbReference>
<comment type="function">
    <text evidence="15">Digests double-stranded RNA. Involved in the processing of primary rRNA transcript to yield the immediate precursors to the large and small rRNAs (23S and 16S). Processes some mRNAs, and tRNAs when they are encoded in the rRNA operon. Processes pre-crRNA and tracrRNA of type II CRISPR loci if present in the organism.</text>
</comment>
<evidence type="ECO:0000256" key="15">
    <source>
        <dbReference type="HAMAP-Rule" id="MF_00104"/>
    </source>
</evidence>
<name>A0A6S6TU28_9GAMM</name>
<feature type="active site" evidence="15">
    <location>
        <position position="40"/>
    </location>
</feature>
<sequence length="222" mass="24696">MTKLQTLLDHEFMGNDTFVRAITHRSVGGKNNERLEFLGDSVLGIVITSKLYEVLPKASEGYLSRLRASLVNEGTLAEIAKEMSLGDFLRLGPGELRSGGFRRNSILSDALEAVIASVYLEKGMEAAQDFVLAIFEGRLSPEILPSEHALKDPKSRLQEVLQSRGHDIPKYKLLHVRGEAHKQMFTASCHIESLSILTEGTERSRRKAEQSAAEVAYQQLMK</sequence>
<dbReference type="CDD" id="cd00593">
    <property type="entry name" value="RIBOc"/>
    <property type="match status" value="1"/>
</dbReference>
<evidence type="ECO:0000256" key="6">
    <source>
        <dbReference type="ARBA" id="ARBA00022552"/>
    </source>
</evidence>
<dbReference type="Pfam" id="PF14622">
    <property type="entry name" value="Ribonucleas_3_3"/>
    <property type="match status" value="1"/>
</dbReference>
<dbReference type="EC" id="3.1.26.3" evidence="15"/>
<feature type="domain" description="DRBM" evidence="16">
    <location>
        <begin position="152"/>
        <end position="222"/>
    </location>
</feature>
<evidence type="ECO:0000256" key="7">
    <source>
        <dbReference type="ARBA" id="ARBA00022664"/>
    </source>
</evidence>
<dbReference type="AlphaFoldDB" id="A0A6S6TU28"/>
<evidence type="ECO:0000256" key="1">
    <source>
        <dbReference type="ARBA" id="ARBA00000109"/>
    </source>
</evidence>
<keyword evidence="14 15" id="KW-0694">RNA-binding</keyword>
<dbReference type="GO" id="GO:0042802">
    <property type="term" value="F:identical protein binding"/>
    <property type="evidence" value="ECO:0007669"/>
    <property type="project" value="UniProtKB-ARBA"/>
</dbReference>
<feature type="binding site" evidence="15">
    <location>
        <position position="36"/>
    </location>
    <ligand>
        <name>Mg(2+)</name>
        <dbReference type="ChEBI" id="CHEBI:18420"/>
    </ligand>
</feature>
<reference evidence="18" key="1">
    <citation type="submission" date="2020-01" db="EMBL/GenBank/DDBJ databases">
        <authorList>
            <person name="Meier V. D."/>
            <person name="Meier V D."/>
        </authorList>
    </citation>
    <scope>NUCLEOTIDE SEQUENCE</scope>
    <source>
        <strain evidence="18">HLG_WM_MAG_07</strain>
    </source>
</reference>
<evidence type="ECO:0000256" key="10">
    <source>
        <dbReference type="ARBA" id="ARBA00022723"/>
    </source>
</evidence>
<comment type="catalytic activity">
    <reaction evidence="1 15">
        <text>Endonucleolytic cleavage to 5'-phosphomonoester.</text>
        <dbReference type="EC" id="3.1.26.3"/>
    </reaction>
</comment>
<dbReference type="SUPFAM" id="SSF69065">
    <property type="entry name" value="RNase III domain-like"/>
    <property type="match status" value="1"/>
</dbReference>
<keyword evidence="6 15" id="KW-0698">rRNA processing</keyword>
<dbReference type="FunFam" id="3.30.160.20:FF:000003">
    <property type="entry name" value="Ribonuclease 3"/>
    <property type="match status" value="1"/>
</dbReference>
<dbReference type="InterPro" id="IPR011907">
    <property type="entry name" value="RNase_III"/>
</dbReference>
<evidence type="ECO:0000256" key="2">
    <source>
        <dbReference type="ARBA" id="ARBA00004496"/>
    </source>
</evidence>
<keyword evidence="15" id="KW-0699">rRNA-binding</keyword>
<dbReference type="SMART" id="SM00535">
    <property type="entry name" value="RIBOc"/>
    <property type="match status" value="1"/>
</dbReference>
<dbReference type="GO" id="GO:0008033">
    <property type="term" value="P:tRNA processing"/>
    <property type="evidence" value="ECO:0007669"/>
    <property type="project" value="UniProtKB-KW"/>
</dbReference>
<dbReference type="Gene3D" id="3.30.160.20">
    <property type="match status" value="1"/>
</dbReference>
<dbReference type="PROSITE" id="PS00517">
    <property type="entry name" value="RNASE_3_1"/>
    <property type="match status" value="1"/>
</dbReference>
<dbReference type="InterPro" id="IPR000999">
    <property type="entry name" value="RNase_III_dom"/>
</dbReference>
<evidence type="ECO:0000256" key="4">
    <source>
        <dbReference type="ARBA" id="ARBA00011738"/>
    </source>
</evidence>
<dbReference type="CDD" id="cd10845">
    <property type="entry name" value="DSRM_RNAse_III_family"/>
    <property type="match status" value="1"/>
</dbReference>
<dbReference type="GO" id="GO:0006364">
    <property type="term" value="P:rRNA processing"/>
    <property type="evidence" value="ECO:0007669"/>
    <property type="project" value="UniProtKB-UniRule"/>
</dbReference>
<dbReference type="NCBIfam" id="TIGR02191">
    <property type="entry name" value="RNaseIII"/>
    <property type="match status" value="1"/>
</dbReference>
<feature type="binding site" evidence="15">
    <location>
        <position position="109"/>
    </location>
    <ligand>
        <name>Mg(2+)</name>
        <dbReference type="ChEBI" id="CHEBI:18420"/>
    </ligand>
</feature>
<keyword evidence="8 15" id="KW-0819">tRNA processing</keyword>
<comment type="subunit">
    <text evidence="4 15">Homodimer.</text>
</comment>
<dbReference type="GO" id="GO:0003725">
    <property type="term" value="F:double-stranded RNA binding"/>
    <property type="evidence" value="ECO:0007669"/>
    <property type="project" value="TreeGrafter"/>
</dbReference>
<dbReference type="InterPro" id="IPR036389">
    <property type="entry name" value="RNase_III_sf"/>
</dbReference>
<evidence type="ECO:0000256" key="9">
    <source>
        <dbReference type="ARBA" id="ARBA00022722"/>
    </source>
</evidence>
<dbReference type="PROSITE" id="PS50137">
    <property type="entry name" value="DS_RBD"/>
    <property type="match status" value="1"/>
</dbReference>
<keyword evidence="5 15" id="KW-0963">Cytoplasm</keyword>
<proteinExistence type="inferred from homology"/>
<dbReference type="FunFam" id="1.10.1520.10:FF:000001">
    <property type="entry name" value="Ribonuclease 3"/>
    <property type="match status" value="1"/>
</dbReference>
<dbReference type="GO" id="GO:0005737">
    <property type="term" value="C:cytoplasm"/>
    <property type="evidence" value="ECO:0007669"/>
    <property type="project" value="UniProtKB-SubCell"/>
</dbReference>
<dbReference type="GO" id="GO:0010468">
    <property type="term" value="P:regulation of gene expression"/>
    <property type="evidence" value="ECO:0007669"/>
    <property type="project" value="TreeGrafter"/>
</dbReference>
<evidence type="ECO:0000313" key="18">
    <source>
        <dbReference type="EMBL" id="CAA6818149.1"/>
    </source>
</evidence>
<dbReference type="GO" id="GO:0019843">
    <property type="term" value="F:rRNA binding"/>
    <property type="evidence" value="ECO:0007669"/>
    <property type="project" value="UniProtKB-KW"/>
</dbReference>
<accession>A0A6S6TU28</accession>
<dbReference type="InterPro" id="IPR014720">
    <property type="entry name" value="dsRBD_dom"/>
</dbReference>
<feature type="domain" description="RNase III" evidence="17">
    <location>
        <begin position="1"/>
        <end position="123"/>
    </location>
</feature>
<dbReference type="PANTHER" id="PTHR11207:SF0">
    <property type="entry name" value="RIBONUCLEASE 3"/>
    <property type="match status" value="1"/>
</dbReference>
<dbReference type="Gene3D" id="1.10.1520.10">
    <property type="entry name" value="Ribonuclease III domain"/>
    <property type="match status" value="1"/>
</dbReference>
<evidence type="ECO:0000256" key="12">
    <source>
        <dbReference type="ARBA" id="ARBA00022801"/>
    </source>
</evidence>
<dbReference type="GO" id="GO:0046872">
    <property type="term" value="F:metal ion binding"/>
    <property type="evidence" value="ECO:0007669"/>
    <property type="project" value="UniProtKB-KW"/>
</dbReference>
<dbReference type="PROSITE" id="PS50142">
    <property type="entry name" value="RNASE_3_2"/>
    <property type="match status" value="1"/>
</dbReference>
<evidence type="ECO:0000256" key="3">
    <source>
        <dbReference type="ARBA" id="ARBA00010183"/>
    </source>
</evidence>
<evidence type="ECO:0000256" key="11">
    <source>
        <dbReference type="ARBA" id="ARBA00022759"/>
    </source>
</evidence>
<evidence type="ECO:0000256" key="14">
    <source>
        <dbReference type="ARBA" id="ARBA00022884"/>
    </source>
</evidence>
<dbReference type="SUPFAM" id="SSF54768">
    <property type="entry name" value="dsRNA-binding domain-like"/>
    <property type="match status" value="1"/>
</dbReference>
<feature type="binding site" evidence="15">
    <location>
        <position position="112"/>
    </location>
    <ligand>
        <name>Mg(2+)</name>
        <dbReference type="ChEBI" id="CHEBI:18420"/>
    </ligand>
</feature>
<dbReference type="GO" id="GO:0004525">
    <property type="term" value="F:ribonuclease III activity"/>
    <property type="evidence" value="ECO:0007669"/>
    <property type="project" value="UniProtKB-UniRule"/>
</dbReference>
<comment type="cofactor">
    <cofactor evidence="15">
        <name>Mg(2+)</name>
        <dbReference type="ChEBI" id="CHEBI:18420"/>
    </cofactor>
</comment>
<keyword evidence="9 15" id="KW-0540">Nuclease</keyword>
<keyword evidence="10 15" id="KW-0479">Metal-binding</keyword>
<keyword evidence="7 15" id="KW-0507">mRNA processing</keyword>
<evidence type="ECO:0000259" key="17">
    <source>
        <dbReference type="PROSITE" id="PS50142"/>
    </source>
</evidence>
<comment type="subcellular location">
    <subcellularLocation>
        <location evidence="2 15">Cytoplasm</location>
    </subcellularLocation>
</comment>
<keyword evidence="13 15" id="KW-0460">Magnesium</keyword>
<dbReference type="EMBL" id="CACVAY010000084">
    <property type="protein sequence ID" value="CAA6818149.1"/>
    <property type="molecule type" value="Genomic_DNA"/>
</dbReference>
<dbReference type="GO" id="GO:0006397">
    <property type="term" value="P:mRNA processing"/>
    <property type="evidence" value="ECO:0007669"/>
    <property type="project" value="UniProtKB-UniRule"/>
</dbReference>
<comment type="similarity">
    <text evidence="3">Belongs to the ribonuclease III family.</text>
</comment>
<organism evidence="18">
    <name type="scientific">uncultured Thiotrichaceae bacterium</name>
    <dbReference type="NCBI Taxonomy" id="298394"/>
    <lineage>
        <taxon>Bacteria</taxon>
        <taxon>Pseudomonadati</taxon>
        <taxon>Pseudomonadota</taxon>
        <taxon>Gammaproteobacteria</taxon>
        <taxon>Thiotrichales</taxon>
        <taxon>Thiotrichaceae</taxon>
        <taxon>environmental samples</taxon>
    </lineage>
</organism>
<gene>
    <name evidence="15" type="primary">rnc</name>
    <name evidence="18" type="ORF">HELGO_WM4917</name>
</gene>
<evidence type="ECO:0000256" key="13">
    <source>
        <dbReference type="ARBA" id="ARBA00022842"/>
    </source>
</evidence>
<evidence type="ECO:0000256" key="5">
    <source>
        <dbReference type="ARBA" id="ARBA00022490"/>
    </source>
</evidence>
<dbReference type="PANTHER" id="PTHR11207">
    <property type="entry name" value="RIBONUCLEASE III"/>
    <property type="match status" value="1"/>
</dbReference>
<evidence type="ECO:0000259" key="16">
    <source>
        <dbReference type="PROSITE" id="PS50137"/>
    </source>
</evidence>
<evidence type="ECO:0000256" key="8">
    <source>
        <dbReference type="ARBA" id="ARBA00022694"/>
    </source>
</evidence>
<dbReference type="HAMAP" id="MF_00104">
    <property type="entry name" value="RNase_III"/>
    <property type="match status" value="1"/>
</dbReference>
<protein>
    <recommendedName>
        <fullName evidence="15">Ribonuclease 3</fullName>
        <ecNumber evidence="15">3.1.26.3</ecNumber>
    </recommendedName>
    <alternativeName>
        <fullName evidence="15">Ribonuclease III</fullName>
        <shortName evidence="15">RNase III</shortName>
    </alternativeName>
</protein>
<feature type="active site" evidence="15">
    <location>
        <position position="112"/>
    </location>
</feature>
<keyword evidence="11 15" id="KW-0255">Endonuclease</keyword>
<dbReference type="SMART" id="SM00358">
    <property type="entry name" value="DSRM"/>
    <property type="match status" value="1"/>
</dbReference>